<accession>A0A3L6G3Z3</accession>
<evidence type="ECO:0000259" key="4">
    <source>
        <dbReference type="Pfam" id="PF04570"/>
    </source>
</evidence>
<dbReference type="EMBL" id="NCVQ01000003">
    <property type="protein sequence ID" value="PWZ41792.1"/>
    <property type="molecule type" value="Genomic_DNA"/>
</dbReference>
<sequence>MATSVACAFFFFDAAEPLGEGGRRRQRQALERLRALLQAAGPQQRHLHVQGRHPFCSEDCRYEQMHHDAAATAYARHQASSRRRQQRSRGGSVSANEADVYVAS</sequence>
<evidence type="ECO:0000313" key="5">
    <source>
        <dbReference type="EMBL" id="PWZ41792.1"/>
    </source>
</evidence>
<name>A0A3L6G3Z3_MAIZE</name>
<feature type="domain" description="FLZ-type" evidence="4">
    <location>
        <begin position="50"/>
        <end position="70"/>
    </location>
</feature>
<dbReference type="Pfam" id="PF04570">
    <property type="entry name" value="zf-FLZ"/>
    <property type="match status" value="1"/>
</dbReference>
<evidence type="ECO:0000256" key="2">
    <source>
        <dbReference type="ARBA" id="ARBA00022723"/>
    </source>
</evidence>
<keyword evidence="2" id="KW-0479">Metal-binding</keyword>
<comment type="similarity">
    <text evidence="1">Belongs to the FLZ family.</text>
</comment>
<organism evidence="5 6">
    <name type="scientific">Zea mays</name>
    <name type="common">Maize</name>
    <dbReference type="NCBI Taxonomy" id="4577"/>
    <lineage>
        <taxon>Eukaryota</taxon>
        <taxon>Viridiplantae</taxon>
        <taxon>Streptophyta</taxon>
        <taxon>Embryophyta</taxon>
        <taxon>Tracheophyta</taxon>
        <taxon>Spermatophyta</taxon>
        <taxon>Magnoliopsida</taxon>
        <taxon>Liliopsida</taxon>
        <taxon>Poales</taxon>
        <taxon>Poaceae</taxon>
        <taxon>PACMAD clade</taxon>
        <taxon>Panicoideae</taxon>
        <taxon>Andropogonodae</taxon>
        <taxon>Andropogoneae</taxon>
        <taxon>Tripsacinae</taxon>
        <taxon>Zea</taxon>
    </lineage>
</organism>
<dbReference type="Proteomes" id="UP000251960">
    <property type="component" value="Chromosome 2"/>
</dbReference>
<dbReference type="AlphaFoldDB" id="A0A3L6G3Z3"/>
<evidence type="ECO:0000256" key="3">
    <source>
        <dbReference type="SAM" id="MobiDB-lite"/>
    </source>
</evidence>
<reference evidence="5 6" key="1">
    <citation type="journal article" date="2018" name="Nat. Genet.">
        <title>Extensive intraspecific gene order and gene structural variations between Mo17 and other maize genomes.</title>
        <authorList>
            <person name="Sun S."/>
            <person name="Zhou Y."/>
            <person name="Chen J."/>
            <person name="Shi J."/>
            <person name="Zhao H."/>
            <person name="Zhao H."/>
            <person name="Song W."/>
            <person name="Zhang M."/>
            <person name="Cui Y."/>
            <person name="Dong X."/>
            <person name="Liu H."/>
            <person name="Ma X."/>
            <person name="Jiao Y."/>
            <person name="Wang B."/>
            <person name="Wei X."/>
            <person name="Stein J.C."/>
            <person name="Glaubitz J.C."/>
            <person name="Lu F."/>
            <person name="Yu G."/>
            <person name="Liang C."/>
            <person name="Fengler K."/>
            <person name="Li B."/>
            <person name="Rafalski A."/>
            <person name="Schnable P.S."/>
            <person name="Ware D.H."/>
            <person name="Buckler E.S."/>
            <person name="Lai J."/>
        </authorList>
    </citation>
    <scope>NUCLEOTIDE SEQUENCE [LARGE SCALE GENOMIC DNA]</scope>
    <source>
        <strain evidence="6">cv. Missouri 17</strain>
        <tissue evidence="5">Seedling</tissue>
    </source>
</reference>
<gene>
    <name evidence="5" type="ORF">Zm00014a_044330</name>
</gene>
<comment type="caution">
    <text evidence="5">The sequence shown here is derived from an EMBL/GenBank/DDBJ whole genome shotgun (WGS) entry which is preliminary data.</text>
</comment>
<evidence type="ECO:0000256" key="1">
    <source>
        <dbReference type="ARBA" id="ARBA00009374"/>
    </source>
</evidence>
<protein>
    <recommendedName>
        <fullName evidence="4">FLZ-type domain-containing protein</fullName>
    </recommendedName>
</protein>
<feature type="region of interest" description="Disordered" evidence="3">
    <location>
        <begin position="71"/>
        <end position="104"/>
    </location>
</feature>
<proteinExistence type="inferred from homology"/>
<dbReference type="InterPro" id="IPR007650">
    <property type="entry name" value="Zf-FLZ_dom"/>
</dbReference>
<dbReference type="ExpressionAtlas" id="A0A3L6G3Z3">
    <property type="expression patterns" value="baseline and differential"/>
</dbReference>
<evidence type="ECO:0000313" key="6">
    <source>
        <dbReference type="Proteomes" id="UP000251960"/>
    </source>
</evidence>
<dbReference type="GO" id="GO:0046872">
    <property type="term" value="F:metal ion binding"/>
    <property type="evidence" value="ECO:0007669"/>
    <property type="project" value="UniProtKB-KW"/>
</dbReference>